<accession>A0A4V2S4C3</accession>
<dbReference type="Proteomes" id="UP000295680">
    <property type="component" value="Unassembled WGS sequence"/>
</dbReference>
<dbReference type="AlphaFoldDB" id="A0A4V2S4C3"/>
<name>A0A4V2S4C3_9PSEU</name>
<sequence>MTSIWRKVRRRVLTPGMSETRLDTRGFHEKTPEARRLLETAGEMFLTGYAYAAEAKTVQDAEERLEELPVRFRGFGYEGAGMAFAMRDGLPFGGRLTAQFLASRGDEHVYMVYVGIGWAMARLPRMRWSKASAAATDPLLRWLVLDGYGFHQAYFHTRRYVEDQYVEPDFPWPGGVAGDRAGRVIDQGIGRAMWFVAGTDPDLCATMIEKFAPERQSDLYSGAGLAATYAGGVEPDELSVLWERAGTHRSYVAQAAAFAAEARVRAGLLVPHTEMAAQFFCGMSARDAADVTTRLRPNPVLDGAVPAFEVWRDRIADEFAGLGRG</sequence>
<reference evidence="1 2" key="1">
    <citation type="submission" date="2019-03" db="EMBL/GenBank/DDBJ databases">
        <title>Genomic Encyclopedia of Type Strains, Phase IV (KMG-IV): sequencing the most valuable type-strain genomes for metagenomic binning, comparative biology and taxonomic classification.</title>
        <authorList>
            <person name="Goeker M."/>
        </authorList>
    </citation>
    <scope>NUCLEOTIDE SEQUENCE [LARGE SCALE GENOMIC DNA]</scope>
    <source>
        <strain evidence="1 2">DSM 45934</strain>
    </source>
</reference>
<dbReference type="OrthoDB" id="2530105at2"/>
<evidence type="ECO:0000313" key="1">
    <source>
        <dbReference type="EMBL" id="TCO47430.1"/>
    </source>
</evidence>
<dbReference type="EMBL" id="SLWS01000017">
    <property type="protein sequence ID" value="TCO47430.1"/>
    <property type="molecule type" value="Genomic_DNA"/>
</dbReference>
<dbReference type="InterPro" id="IPR012964">
    <property type="entry name" value="DUF1702"/>
</dbReference>
<comment type="caution">
    <text evidence="1">The sequence shown here is derived from an EMBL/GenBank/DDBJ whole genome shotgun (WGS) entry which is preliminary data.</text>
</comment>
<organism evidence="1 2">
    <name type="scientific">Actinocrispum wychmicini</name>
    <dbReference type="NCBI Taxonomy" id="1213861"/>
    <lineage>
        <taxon>Bacteria</taxon>
        <taxon>Bacillati</taxon>
        <taxon>Actinomycetota</taxon>
        <taxon>Actinomycetes</taxon>
        <taxon>Pseudonocardiales</taxon>
        <taxon>Pseudonocardiaceae</taxon>
        <taxon>Actinocrispum</taxon>
    </lineage>
</organism>
<protein>
    <submittedName>
        <fullName evidence="1">Uncharacterized protein DUF1702</fullName>
    </submittedName>
</protein>
<keyword evidence="2" id="KW-1185">Reference proteome</keyword>
<evidence type="ECO:0000313" key="2">
    <source>
        <dbReference type="Proteomes" id="UP000295680"/>
    </source>
</evidence>
<dbReference type="Pfam" id="PF08012">
    <property type="entry name" value="DUF1702"/>
    <property type="match status" value="1"/>
</dbReference>
<proteinExistence type="predicted"/>
<gene>
    <name evidence="1" type="ORF">EV192_117170</name>
</gene>